<protein>
    <submittedName>
        <fullName evidence="1">Uncharacterized protein</fullName>
    </submittedName>
</protein>
<reference evidence="1 2" key="2">
    <citation type="submission" date="2017-09" db="EMBL/GenBank/DDBJ databases">
        <title>Extensive intraspecific genome diversity in a model arbuscular mycorrhizal fungus.</title>
        <authorList>
            <person name="Chen E.C."/>
            <person name="Morin E."/>
            <person name="Beaudet D."/>
            <person name="Noel J."/>
            <person name="Ndikumana S."/>
            <person name="Charron P."/>
            <person name="St-Onge C."/>
            <person name="Giorgi J."/>
            <person name="Grigoriev I.V."/>
            <person name="Roux C."/>
            <person name="Martin F.M."/>
            <person name="Corradi N."/>
        </authorList>
    </citation>
    <scope>NUCLEOTIDE SEQUENCE [LARGE SCALE GENOMIC DNA]</scope>
    <source>
        <strain evidence="1 2">A5</strain>
    </source>
</reference>
<comment type="caution">
    <text evidence="1">The sequence shown here is derived from an EMBL/GenBank/DDBJ whole genome shotgun (WGS) entry which is preliminary data.</text>
</comment>
<evidence type="ECO:0000313" key="2">
    <source>
        <dbReference type="Proteomes" id="UP000232722"/>
    </source>
</evidence>
<dbReference type="VEuPathDB" id="FungiDB:FUN_024793"/>
<gene>
    <name evidence="1" type="ORF">RhiirA5_405112</name>
</gene>
<name>A0A2N0ND32_9GLOM</name>
<dbReference type="EMBL" id="LLXJ01010903">
    <property type="protein sequence ID" value="PKB92484.1"/>
    <property type="molecule type" value="Genomic_DNA"/>
</dbReference>
<accession>A0A2N0ND32</accession>
<reference evidence="1 2" key="1">
    <citation type="submission" date="2016-04" db="EMBL/GenBank/DDBJ databases">
        <title>Genome analyses suggest a sexual origin of heterokaryosis in a supposedly ancient asexual fungus.</title>
        <authorList>
            <person name="Ropars J."/>
            <person name="Sedzielewska K."/>
            <person name="Noel J."/>
            <person name="Charron P."/>
            <person name="Farinelli L."/>
            <person name="Marton T."/>
            <person name="Kruger M."/>
            <person name="Pelin A."/>
            <person name="Brachmann A."/>
            <person name="Corradi N."/>
        </authorList>
    </citation>
    <scope>NUCLEOTIDE SEQUENCE [LARGE SCALE GENOMIC DNA]</scope>
    <source>
        <strain evidence="1 2">A5</strain>
    </source>
</reference>
<proteinExistence type="predicted"/>
<organism evidence="1 2">
    <name type="scientific">Rhizophagus irregularis</name>
    <dbReference type="NCBI Taxonomy" id="588596"/>
    <lineage>
        <taxon>Eukaryota</taxon>
        <taxon>Fungi</taxon>
        <taxon>Fungi incertae sedis</taxon>
        <taxon>Mucoromycota</taxon>
        <taxon>Glomeromycotina</taxon>
        <taxon>Glomeromycetes</taxon>
        <taxon>Glomerales</taxon>
        <taxon>Glomeraceae</taxon>
        <taxon>Rhizophagus</taxon>
    </lineage>
</organism>
<feature type="non-terminal residue" evidence="1">
    <location>
        <position position="228"/>
    </location>
</feature>
<dbReference type="VEuPathDB" id="FungiDB:RhiirA1_488169"/>
<sequence length="228" mass="27325">MLEKINQIENFFLEIENLIKLQNKTLNQPEIEQKFKEGKNLIDKLEDDDEERHGLFRYKYHITYADYLEFSGEGDRANKQEKLAKKFENFSEKPERIDTYRTESRLFVDVALGNIDQAFNQEENKENIHEAVKKKLREIKDILEDNVIEFFRNTFKQFNDVPKSFEDYKNIVEYEIHIRRIADNLINESLIYLENSQTKDTSKDQKSKINKENKQRMISSLKELKSLA</sequence>
<evidence type="ECO:0000313" key="1">
    <source>
        <dbReference type="EMBL" id="PKB92484.1"/>
    </source>
</evidence>
<dbReference type="Proteomes" id="UP000232722">
    <property type="component" value="Unassembled WGS sequence"/>
</dbReference>
<dbReference type="AlphaFoldDB" id="A0A2N0ND32"/>